<name>A0AAV6XRX3_9LAMI</name>
<protein>
    <submittedName>
        <fullName evidence="11">Uncharacterized protein</fullName>
    </submittedName>
</protein>
<dbReference type="GO" id="GO:0005634">
    <property type="term" value="C:nucleus"/>
    <property type="evidence" value="ECO:0007669"/>
    <property type="project" value="UniProtKB-SubCell"/>
</dbReference>
<keyword evidence="7" id="KW-0378">Hydrolase</keyword>
<evidence type="ECO:0000256" key="5">
    <source>
        <dbReference type="ARBA" id="ARBA00022723"/>
    </source>
</evidence>
<comment type="cofactor">
    <cofactor evidence="1">
        <name>Mn(2+)</name>
        <dbReference type="ChEBI" id="CHEBI:29035"/>
    </cofactor>
</comment>
<accession>A0AAV6XRX3</accession>
<gene>
    <name evidence="11" type="ORF">BUALT_Bualt03G0077900</name>
</gene>
<dbReference type="Gene3D" id="3.60.10.10">
    <property type="entry name" value="Endonuclease/exonuclease/phosphatase"/>
    <property type="match status" value="1"/>
</dbReference>
<keyword evidence="6" id="KW-0227">DNA damage</keyword>
<dbReference type="AlphaFoldDB" id="A0AAV6XRX3"/>
<evidence type="ECO:0000313" key="12">
    <source>
        <dbReference type="Proteomes" id="UP000826271"/>
    </source>
</evidence>
<evidence type="ECO:0000256" key="8">
    <source>
        <dbReference type="ARBA" id="ARBA00022842"/>
    </source>
</evidence>
<evidence type="ECO:0000256" key="4">
    <source>
        <dbReference type="ARBA" id="ARBA00022722"/>
    </source>
</evidence>
<comment type="caution">
    <text evidence="11">The sequence shown here is derived from an EMBL/GenBank/DDBJ whole genome shotgun (WGS) entry which is preliminary data.</text>
</comment>
<evidence type="ECO:0000313" key="11">
    <source>
        <dbReference type="EMBL" id="KAG8385751.1"/>
    </source>
</evidence>
<dbReference type="InterPro" id="IPR036691">
    <property type="entry name" value="Endo/exonu/phosph_ase_sf"/>
</dbReference>
<sequence>MRRELCIAEVEMQPHMPLVVATTHLGSSCPHQTYTKQRMDQAKEAFRMPPLPDLDPMGQKIGSNAQTRSFGSGPFFGHWSGKDEIPGLSYVKAKRVKGRVKELVLPVLPSDHYGLLLTICPTN</sequence>
<evidence type="ECO:0000256" key="7">
    <source>
        <dbReference type="ARBA" id="ARBA00022801"/>
    </source>
</evidence>
<keyword evidence="5" id="KW-0479">Metal-binding</keyword>
<dbReference type="EMBL" id="WHWC01000003">
    <property type="protein sequence ID" value="KAG8385751.1"/>
    <property type="molecule type" value="Genomic_DNA"/>
</dbReference>
<dbReference type="GO" id="GO:0004518">
    <property type="term" value="F:nuclease activity"/>
    <property type="evidence" value="ECO:0007669"/>
    <property type="project" value="UniProtKB-KW"/>
</dbReference>
<proteinExistence type="predicted"/>
<keyword evidence="9" id="KW-0234">DNA repair</keyword>
<keyword evidence="12" id="KW-1185">Reference proteome</keyword>
<dbReference type="Proteomes" id="UP000826271">
    <property type="component" value="Unassembled WGS sequence"/>
</dbReference>
<dbReference type="GO" id="GO:0070260">
    <property type="term" value="F:5'-tyrosyl-DNA phosphodiesterase activity"/>
    <property type="evidence" value="ECO:0007669"/>
    <property type="project" value="TreeGrafter"/>
</dbReference>
<keyword evidence="8" id="KW-0460">Magnesium</keyword>
<comment type="cofactor">
    <cofactor evidence="2">
        <name>Mg(2+)</name>
        <dbReference type="ChEBI" id="CHEBI:18420"/>
    </cofactor>
</comment>
<dbReference type="PROSITE" id="PS51257">
    <property type="entry name" value="PROKAR_LIPOPROTEIN"/>
    <property type="match status" value="1"/>
</dbReference>
<dbReference type="PANTHER" id="PTHR15822:SF4">
    <property type="entry name" value="TYROSYL-DNA PHOSPHODIESTERASE 2"/>
    <property type="match status" value="1"/>
</dbReference>
<dbReference type="GO" id="GO:0046872">
    <property type="term" value="F:metal ion binding"/>
    <property type="evidence" value="ECO:0007669"/>
    <property type="project" value="UniProtKB-KW"/>
</dbReference>
<keyword evidence="10" id="KW-0539">Nucleus</keyword>
<evidence type="ECO:0000256" key="1">
    <source>
        <dbReference type="ARBA" id="ARBA00001936"/>
    </source>
</evidence>
<dbReference type="GO" id="GO:0005737">
    <property type="term" value="C:cytoplasm"/>
    <property type="evidence" value="ECO:0007669"/>
    <property type="project" value="TreeGrafter"/>
</dbReference>
<dbReference type="InterPro" id="IPR051547">
    <property type="entry name" value="TDP2-like"/>
</dbReference>
<evidence type="ECO:0000256" key="2">
    <source>
        <dbReference type="ARBA" id="ARBA00001946"/>
    </source>
</evidence>
<comment type="subcellular location">
    <subcellularLocation>
        <location evidence="3">Nucleus</location>
    </subcellularLocation>
</comment>
<evidence type="ECO:0000256" key="9">
    <source>
        <dbReference type="ARBA" id="ARBA00023204"/>
    </source>
</evidence>
<evidence type="ECO:0000256" key="6">
    <source>
        <dbReference type="ARBA" id="ARBA00022763"/>
    </source>
</evidence>
<evidence type="ECO:0000256" key="10">
    <source>
        <dbReference type="ARBA" id="ARBA00023242"/>
    </source>
</evidence>
<organism evidence="11 12">
    <name type="scientific">Buddleja alternifolia</name>
    <dbReference type="NCBI Taxonomy" id="168488"/>
    <lineage>
        <taxon>Eukaryota</taxon>
        <taxon>Viridiplantae</taxon>
        <taxon>Streptophyta</taxon>
        <taxon>Embryophyta</taxon>
        <taxon>Tracheophyta</taxon>
        <taxon>Spermatophyta</taxon>
        <taxon>Magnoliopsida</taxon>
        <taxon>eudicotyledons</taxon>
        <taxon>Gunneridae</taxon>
        <taxon>Pentapetalae</taxon>
        <taxon>asterids</taxon>
        <taxon>lamiids</taxon>
        <taxon>Lamiales</taxon>
        <taxon>Scrophulariaceae</taxon>
        <taxon>Buddlejeae</taxon>
        <taxon>Buddleja</taxon>
    </lineage>
</organism>
<dbReference type="GO" id="GO:0006302">
    <property type="term" value="P:double-strand break repair"/>
    <property type="evidence" value="ECO:0007669"/>
    <property type="project" value="TreeGrafter"/>
</dbReference>
<dbReference type="PANTHER" id="PTHR15822">
    <property type="entry name" value="TRAF AND TNF RECEPTOR-ASSOCIATED PROTEIN"/>
    <property type="match status" value="1"/>
</dbReference>
<evidence type="ECO:0000256" key="3">
    <source>
        <dbReference type="ARBA" id="ARBA00004123"/>
    </source>
</evidence>
<keyword evidence="4" id="KW-0540">Nuclease</keyword>
<reference evidence="11" key="1">
    <citation type="submission" date="2019-10" db="EMBL/GenBank/DDBJ databases">
        <authorList>
            <person name="Zhang R."/>
            <person name="Pan Y."/>
            <person name="Wang J."/>
            <person name="Ma R."/>
            <person name="Yu S."/>
        </authorList>
    </citation>
    <scope>NUCLEOTIDE SEQUENCE</scope>
    <source>
        <strain evidence="11">LA-IB0</strain>
        <tissue evidence="11">Leaf</tissue>
    </source>
</reference>
<dbReference type="GO" id="GO:0003697">
    <property type="term" value="F:single-stranded DNA binding"/>
    <property type="evidence" value="ECO:0007669"/>
    <property type="project" value="TreeGrafter"/>
</dbReference>